<dbReference type="Pfam" id="PF13578">
    <property type="entry name" value="Methyltransf_24"/>
    <property type="match status" value="2"/>
</dbReference>
<dbReference type="AlphaFoldDB" id="A0AAW0LQA9"/>
<evidence type="ECO:0008006" key="4">
    <source>
        <dbReference type="Google" id="ProtNLM"/>
    </source>
</evidence>
<keyword evidence="1" id="KW-1133">Transmembrane helix</keyword>
<name>A0AAW0LQA9_QUESU</name>
<keyword evidence="3" id="KW-1185">Reference proteome</keyword>
<dbReference type="Gene3D" id="3.40.50.150">
    <property type="entry name" value="Vaccinia Virus protein VP39"/>
    <property type="match status" value="2"/>
</dbReference>
<gene>
    <name evidence="2" type="ORF">CFP56_038528</name>
</gene>
<dbReference type="PANTHER" id="PTHR37909:SF1">
    <property type="entry name" value="S-ADENOSYL-L-METHIONINE-DEPENDENT METHYLTRANSFERASES SUPERFAMILY PROTEIN"/>
    <property type="match status" value="1"/>
</dbReference>
<dbReference type="InterPro" id="IPR029063">
    <property type="entry name" value="SAM-dependent_MTases_sf"/>
</dbReference>
<proteinExistence type="predicted"/>
<reference evidence="2 3" key="1">
    <citation type="journal article" date="2018" name="Sci. Data">
        <title>The draft genome sequence of cork oak.</title>
        <authorList>
            <person name="Ramos A.M."/>
            <person name="Usie A."/>
            <person name="Barbosa P."/>
            <person name="Barros P.M."/>
            <person name="Capote T."/>
            <person name="Chaves I."/>
            <person name="Simoes F."/>
            <person name="Abreu I."/>
            <person name="Carrasquinho I."/>
            <person name="Faro C."/>
            <person name="Guimaraes J.B."/>
            <person name="Mendonca D."/>
            <person name="Nobrega F."/>
            <person name="Rodrigues L."/>
            <person name="Saibo N.J.M."/>
            <person name="Varela M.C."/>
            <person name="Egas C."/>
            <person name="Matos J."/>
            <person name="Miguel C.M."/>
            <person name="Oliveira M.M."/>
            <person name="Ricardo C.P."/>
            <person name="Goncalves S."/>
        </authorList>
    </citation>
    <scope>NUCLEOTIDE SEQUENCE [LARGE SCALE GENOMIC DNA]</scope>
    <source>
        <strain evidence="3">cv. HL8</strain>
    </source>
</reference>
<dbReference type="PANTHER" id="PTHR37909">
    <property type="entry name" value="S-ADENOSYL-L-METHIONINE-DEPENDENT METHYLTRANSFERASES SUPERFAMILY PROTEIN"/>
    <property type="match status" value="1"/>
</dbReference>
<protein>
    <recommendedName>
        <fullName evidence="4">S-adenosyl-L-methionine-dependent methyltransferase</fullName>
    </recommendedName>
</protein>
<sequence>MKEREEDQIPQHRQRRVSHAVLKLAKPITYFLLLLLTYALGYLSASSIRNATSIPTNRPRPTRRIKDLKLDDFRVSTHCSNPVPSDFVRQTILNRIYNARSPFVDFPPDHVSSLIRPQRIGGWGSNGAVFEHLIERVKPKTIIEIGTFLGASAIHMARLTRELGLETQILCVDDFRGWPGFRNKFKNIKMVNGDVMLMYQFMQNLVSVNETDSVLPIPFSTGSTLDKFCEWGVYADLIEVDAGHNFMSAWSDINRAYRLLRPGGVLFGHDYFTAADDRGVRRAKEDQQVLQNRQKRLVLITLKLAKPIAYFILLLLSYTLGYLSSSNSSPFKNATSLPTTSTPIPTAPTIQDLANLPSQLDNFRVSTHCSNPLPSELVRQTILHRVYNSTSPFDNFPPVHVSSLLRPQRLKGWGSNGAVFEHLIERVKPKTIIEVGTFLGASAVHMAGLTRQLGLQTQILCVDDFRGWPGFRDRFKDIKMLNGDVLLMYQFMQNLVSVNATDSVLPVPFSTGSALNLFCEWGVFADLIEVDAGHDFISAWSDINRAYRLLRPGGVIFGHDYFTAADDRGVRRAVNLFARMHGFKIKIDGQHWE</sequence>
<comment type="caution">
    <text evidence="2">The sequence shown here is derived from an EMBL/GenBank/DDBJ whole genome shotgun (WGS) entry which is preliminary data.</text>
</comment>
<dbReference type="SUPFAM" id="SSF53335">
    <property type="entry name" value="S-adenosyl-L-methionine-dependent methyltransferases"/>
    <property type="match status" value="2"/>
</dbReference>
<feature type="transmembrane region" description="Helical" evidence="1">
    <location>
        <begin position="28"/>
        <end position="48"/>
    </location>
</feature>
<accession>A0AAW0LQA9</accession>
<dbReference type="EMBL" id="PKMF04000074">
    <property type="protein sequence ID" value="KAK7852531.1"/>
    <property type="molecule type" value="Genomic_DNA"/>
</dbReference>
<keyword evidence="1" id="KW-0472">Membrane</keyword>
<evidence type="ECO:0000313" key="2">
    <source>
        <dbReference type="EMBL" id="KAK7852531.1"/>
    </source>
</evidence>
<evidence type="ECO:0000313" key="3">
    <source>
        <dbReference type="Proteomes" id="UP000237347"/>
    </source>
</evidence>
<keyword evidence="1" id="KW-0812">Transmembrane</keyword>
<dbReference type="Proteomes" id="UP000237347">
    <property type="component" value="Unassembled WGS sequence"/>
</dbReference>
<organism evidence="2 3">
    <name type="scientific">Quercus suber</name>
    <name type="common">Cork oak</name>
    <dbReference type="NCBI Taxonomy" id="58331"/>
    <lineage>
        <taxon>Eukaryota</taxon>
        <taxon>Viridiplantae</taxon>
        <taxon>Streptophyta</taxon>
        <taxon>Embryophyta</taxon>
        <taxon>Tracheophyta</taxon>
        <taxon>Spermatophyta</taxon>
        <taxon>Magnoliopsida</taxon>
        <taxon>eudicotyledons</taxon>
        <taxon>Gunneridae</taxon>
        <taxon>Pentapetalae</taxon>
        <taxon>rosids</taxon>
        <taxon>fabids</taxon>
        <taxon>Fagales</taxon>
        <taxon>Fagaceae</taxon>
        <taxon>Quercus</taxon>
    </lineage>
</organism>
<evidence type="ECO:0000256" key="1">
    <source>
        <dbReference type="SAM" id="Phobius"/>
    </source>
</evidence>